<dbReference type="Proteomes" id="UP001158058">
    <property type="component" value="Unassembled WGS sequence"/>
</dbReference>
<dbReference type="PROSITE" id="PS00409">
    <property type="entry name" value="PROKAR_NTER_METHYL"/>
    <property type="match status" value="1"/>
</dbReference>
<dbReference type="GeneID" id="42931859"/>
<reference evidence="2" key="1">
    <citation type="submission" date="2022-09" db="EMBL/GenBank/DDBJ databases">
        <title>Intensive care unit water sources are persistently colonized with multi-drug resistant bacteria and are the site of extensive horizontal gene transfer of antibiotic resistance genes.</title>
        <authorList>
            <person name="Diorio-Toth L."/>
        </authorList>
    </citation>
    <scope>NUCLEOTIDE SEQUENCE</scope>
    <source>
        <strain evidence="2">GD04146</strain>
    </source>
</reference>
<accession>A0AB73HYM2</accession>
<dbReference type="NCBIfam" id="TIGR02523">
    <property type="entry name" value="type_IV_pilV"/>
    <property type="match status" value="1"/>
</dbReference>
<dbReference type="EMBL" id="JAODZF010000007">
    <property type="protein sequence ID" value="MDH0143069.1"/>
    <property type="molecule type" value="Genomic_DNA"/>
</dbReference>
<dbReference type="KEGG" id="palc:A0T30_18815"/>
<dbReference type="NCBIfam" id="TIGR02532">
    <property type="entry name" value="IV_pilin_GFxxxE"/>
    <property type="match status" value="1"/>
</dbReference>
<evidence type="ECO:0000313" key="3">
    <source>
        <dbReference type="Proteomes" id="UP001158058"/>
    </source>
</evidence>
<dbReference type="InterPro" id="IPR012902">
    <property type="entry name" value="N_methyl_site"/>
</dbReference>
<dbReference type="Pfam" id="PF07963">
    <property type="entry name" value="N_methyl"/>
    <property type="match status" value="1"/>
</dbReference>
<sequence length="156" mass="16251">MIGSRKFSQHLGGQRGVTLIEVMIAVFIAAIGILGAAAMQLNALKYTDSSRLTSQASFIVYDILDRIRANADPTVLDGYDLADTSAGAGCSGICRVDVQDFINNVQTLPEGQGSINVVGTNVTVSVSWSEGRAGGKDEEGNVRQGSFAITTAVAAP</sequence>
<dbReference type="RefSeq" id="WP_061905394.1">
    <property type="nucleotide sequence ID" value="NZ_CP014784.1"/>
</dbReference>
<comment type="caution">
    <text evidence="2">The sequence shown here is derived from an EMBL/GenBank/DDBJ whole genome shotgun (WGS) entry which is preliminary data.</text>
</comment>
<evidence type="ECO:0000313" key="2">
    <source>
        <dbReference type="EMBL" id="MDH0143069.1"/>
    </source>
</evidence>
<protein>
    <submittedName>
        <fullName evidence="2">Type IV pilus modification protein PilV</fullName>
    </submittedName>
</protein>
<dbReference type="AlphaFoldDB" id="A0AB73HYM2"/>
<name>A0AB73HYM2_AQUAC</name>
<proteinExistence type="predicted"/>
<organism evidence="2 3">
    <name type="scientific">Aquipseudomonas alcaligenes</name>
    <name type="common">Pseudomonas alcaligenes</name>
    <dbReference type="NCBI Taxonomy" id="43263"/>
    <lineage>
        <taxon>Bacteria</taxon>
        <taxon>Pseudomonadati</taxon>
        <taxon>Pseudomonadota</taxon>
        <taxon>Gammaproteobacteria</taxon>
        <taxon>Pseudomonadales</taxon>
        <taxon>Pseudomonadaceae</taxon>
        <taxon>Aquipseudomonas</taxon>
    </lineage>
</organism>
<keyword evidence="1" id="KW-0812">Transmembrane</keyword>
<evidence type="ECO:0000256" key="1">
    <source>
        <dbReference type="SAM" id="Phobius"/>
    </source>
</evidence>
<keyword evidence="1" id="KW-1133">Transmembrane helix</keyword>
<keyword evidence="1" id="KW-0472">Membrane</keyword>
<feature type="transmembrane region" description="Helical" evidence="1">
    <location>
        <begin position="20"/>
        <end position="41"/>
    </location>
</feature>
<gene>
    <name evidence="2" type="primary">pilV</name>
    <name evidence="2" type="ORF">N7380_12155</name>
</gene>
<dbReference type="InterPro" id="IPR013362">
    <property type="entry name" value="Pilus_4_PilV"/>
</dbReference>